<dbReference type="Proteomes" id="UP000708208">
    <property type="component" value="Unassembled WGS sequence"/>
</dbReference>
<name>A0A8J2P2F5_9HEXA</name>
<dbReference type="AlphaFoldDB" id="A0A8J2P2F5"/>
<organism evidence="2 3">
    <name type="scientific">Allacma fusca</name>
    <dbReference type="NCBI Taxonomy" id="39272"/>
    <lineage>
        <taxon>Eukaryota</taxon>
        <taxon>Metazoa</taxon>
        <taxon>Ecdysozoa</taxon>
        <taxon>Arthropoda</taxon>
        <taxon>Hexapoda</taxon>
        <taxon>Collembola</taxon>
        <taxon>Symphypleona</taxon>
        <taxon>Sminthuridae</taxon>
        <taxon>Allacma</taxon>
    </lineage>
</organism>
<feature type="compositionally biased region" description="Basic and acidic residues" evidence="1">
    <location>
        <begin position="17"/>
        <end position="27"/>
    </location>
</feature>
<feature type="non-terminal residue" evidence="2">
    <location>
        <position position="62"/>
    </location>
</feature>
<reference evidence="2" key="1">
    <citation type="submission" date="2021-06" db="EMBL/GenBank/DDBJ databases">
        <authorList>
            <person name="Hodson N. C."/>
            <person name="Mongue J. A."/>
            <person name="Jaron S. K."/>
        </authorList>
    </citation>
    <scope>NUCLEOTIDE SEQUENCE</scope>
</reference>
<gene>
    <name evidence="2" type="ORF">AFUS01_LOCUS12167</name>
</gene>
<accession>A0A8J2P2F5</accession>
<keyword evidence="3" id="KW-1185">Reference proteome</keyword>
<protein>
    <submittedName>
        <fullName evidence="2">Uncharacterized protein</fullName>
    </submittedName>
</protein>
<feature type="compositionally biased region" description="Polar residues" evidence="1">
    <location>
        <begin position="1"/>
        <end position="16"/>
    </location>
</feature>
<dbReference type="EMBL" id="CAJVCH010095142">
    <property type="protein sequence ID" value="CAG7723061.1"/>
    <property type="molecule type" value="Genomic_DNA"/>
</dbReference>
<evidence type="ECO:0000256" key="1">
    <source>
        <dbReference type="SAM" id="MobiDB-lite"/>
    </source>
</evidence>
<comment type="caution">
    <text evidence="2">The sequence shown here is derived from an EMBL/GenBank/DDBJ whole genome shotgun (WGS) entry which is preliminary data.</text>
</comment>
<proteinExistence type="predicted"/>
<sequence length="62" mass="6810">LSIPGNSISSKCSYSKRQSEGQQEKAHDPYALEILKRIAPSRKKMRKAGVPKQKIAALVLSS</sequence>
<feature type="region of interest" description="Disordered" evidence="1">
    <location>
        <begin position="1"/>
        <end position="27"/>
    </location>
</feature>
<evidence type="ECO:0000313" key="2">
    <source>
        <dbReference type="EMBL" id="CAG7723061.1"/>
    </source>
</evidence>
<evidence type="ECO:0000313" key="3">
    <source>
        <dbReference type="Proteomes" id="UP000708208"/>
    </source>
</evidence>
<feature type="non-terminal residue" evidence="2">
    <location>
        <position position="1"/>
    </location>
</feature>